<dbReference type="SUPFAM" id="SSF55874">
    <property type="entry name" value="ATPase domain of HSP90 chaperone/DNA topoisomerase II/histidine kinase"/>
    <property type="match status" value="1"/>
</dbReference>
<comment type="catalytic activity">
    <reaction evidence="1">
        <text>ATP + protein L-histidine = ADP + protein N-phospho-L-histidine.</text>
        <dbReference type="EC" id="2.7.13.3"/>
    </reaction>
</comment>
<protein>
    <recommendedName>
        <fullName evidence="3">histidine kinase</fullName>
        <ecNumber evidence="3">2.7.13.3</ecNumber>
    </recommendedName>
</protein>
<gene>
    <name evidence="17" type="ORF">B9N55_05935</name>
    <name evidence="18" type="ORF">CJ208_08730</name>
</gene>
<dbReference type="Gene3D" id="1.10.287.130">
    <property type="match status" value="1"/>
</dbReference>
<dbReference type="InterPro" id="IPR036890">
    <property type="entry name" value="HATPase_C_sf"/>
</dbReference>
<dbReference type="Gene3D" id="6.10.340.10">
    <property type="match status" value="1"/>
</dbReference>
<evidence type="ECO:0000256" key="13">
    <source>
        <dbReference type="ARBA" id="ARBA00023136"/>
    </source>
</evidence>
<dbReference type="SUPFAM" id="SSF47384">
    <property type="entry name" value="Homodimeric domain of signal transducing histidine kinase"/>
    <property type="match status" value="1"/>
</dbReference>
<dbReference type="SMART" id="SM00387">
    <property type="entry name" value="HATPase_c"/>
    <property type="match status" value="1"/>
</dbReference>
<feature type="domain" description="Histidine kinase" evidence="15">
    <location>
        <begin position="232"/>
        <end position="446"/>
    </location>
</feature>
<dbReference type="PROSITE" id="PS50109">
    <property type="entry name" value="HIS_KIN"/>
    <property type="match status" value="1"/>
</dbReference>
<accession>A0A233UZM3</accession>
<dbReference type="InterPro" id="IPR003594">
    <property type="entry name" value="HATPase_dom"/>
</dbReference>
<dbReference type="PANTHER" id="PTHR45528">
    <property type="entry name" value="SENSOR HISTIDINE KINASE CPXA"/>
    <property type="match status" value="1"/>
</dbReference>
<dbReference type="Pfam" id="PF00512">
    <property type="entry name" value="HisKA"/>
    <property type="match status" value="1"/>
</dbReference>
<evidence type="ECO:0000256" key="1">
    <source>
        <dbReference type="ARBA" id="ARBA00000085"/>
    </source>
</evidence>
<keyword evidence="7 14" id="KW-0812">Transmembrane</keyword>
<evidence type="ECO:0000256" key="10">
    <source>
        <dbReference type="ARBA" id="ARBA00022840"/>
    </source>
</evidence>
<dbReference type="Proteomes" id="UP000235723">
    <property type="component" value="Unassembled WGS sequence"/>
</dbReference>
<keyword evidence="6" id="KW-0808">Transferase</keyword>
<dbReference type="CDD" id="cd00075">
    <property type="entry name" value="HATPase"/>
    <property type="match status" value="1"/>
</dbReference>
<organism evidence="17 19">
    <name type="scientific">Finegoldia magna</name>
    <name type="common">Peptostreptococcus magnus</name>
    <dbReference type="NCBI Taxonomy" id="1260"/>
    <lineage>
        <taxon>Bacteria</taxon>
        <taxon>Bacillati</taxon>
        <taxon>Bacillota</taxon>
        <taxon>Tissierellia</taxon>
        <taxon>Tissierellales</taxon>
        <taxon>Peptoniphilaceae</taxon>
        <taxon>Finegoldia</taxon>
    </lineage>
</organism>
<keyword evidence="11 14" id="KW-1133">Transmembrane helix</keyword>
<dbReference type="Pfam" id="PF02518">
    <property type="entry name" value="HATPase_c"/>
    <property type="match status" value="1"/>
</dbReference>
<dbReference type="PROSITE" id="PS50885">
    <property type="entry name" value="HAMP"/>
    <property type="match status" value="1"/>
</dbReference>
<keyword evidence="12" id="KW-0902">Two-component regulatory system</keyword>
<evidence type="ECO:0000256" key="6">
    <source>
        <dbReference type="ARBA" id="ARBA00022679"/>
    </source>
</evidence>
<dbReference type="RefSeq" id="WP_094208645.1">
    <property type="nucleotide sequence ID" value="NZ_CAUPKI010000001.1"/>
</dbReference>
<feature type="transmembrane region" description="Helical" evidence="14">
    <location>
        <begin position="148"/>
        <end position="170"/>
    </location>
</feature>
<dbReference type="AlphaFoldDB" id="A0A233UZM3"/>
<evidence type="ECO:0000259" key="15">
    <source>
        <dbReference type="PROSITE" id="PS50109"/>
    </source>
</evidence>
<keyword evidence="5" id="KW-0597">Phosphoprotein</keyword>
<evidence type="ECO:0000256" key="9">
    <source>
        <dbReference type="ARBA" id="ARBA00022777"/>
    </source>
</evidence>
<dbReference type="FunFam" id="3.30.565.10:FF:000006">
    <property type="entry name" value="Sensor histidine kinase WalK"/>
    <property type="match status" value="1"/>
</dbReference>
<dbReference type="PRINTS" id="PR00344">
    <property type="entry name" value="BCTRLSENSOR"/>
</dbReference>
<evidence type="ECO:0000256" key="14">
    <source>
        <dbReference type="SAM" id="Phobius"/>
    </source>
</evidence>
<evidence type="ECO:0000256" key="4">
    <source>
        <dbReference type="ARBA" id="ARBA00022475"/>
    </source>
</evidence>
<keyword evidence="4" id="KW-1003">Cell membrane</keyword>
<dbReference type="EMBL" id="NDYE01000012">
    <property type="protein sequence ID" value="OXZ32356.1"/>
    <property type="molecule type" value="Genomic_DNA"/>
</dbReference>
<evidence type="ECO:0000256" key="2">
    <source>
        <dbReference type="ARBA" id="ARBA00004651"/>
    </source>
</evidence>
<name>A0A233UZM3_FINMA</name>
<proteinExistence type="predicted"/>
<dbReference type="InterPro" id="IPR036097">
    <property type="entry name" value="HisK_dim/P_sf"/>
</dbReference>
<keyword evidence="9 17" id="KW-0418">Kinase</keyword>
<dbReference type="CDD" id="cd00082">
    <property type="entry name" value="HisKA"/>
    <property type="match status" value="1"/>
</dbReference>
<dbReference type="CDD" id="cd06225">
    <property type="entry name" value="HAMP"/>
    <property type="match status" value="1"/>
</dbReference>
<comment type="subcellular location">
    <subcellularLocation>
        <location evidence="2">Cell membrane</location>
        <topology evidence="2">Multi-pass membrane protein</topology>
    </subcellularLocation>
</comment>
<dbReference type="EMBL" id="PNHD01000018">
    <property type="protein sequence ID" value="PMC59393.1"/>
    <property type="molecule type" value="Genomic_DNA"/>
</dbReference>
<dbReference type="InterPro" id="IPR050398">
    <property type="entry name" value="HssS/ArlS-like"/>
</dbReference>
<dbReference type="InterPro" id="IPR003661">
    <property type="entry name" value="HisK_dim/P_dom"/>
</dbReference>
<dbReference type="PANTHER" id="PTHR45528:SF1">
    <property type="entry name" value="SENSOR HISTIDINE KINASE CPXA"/>
    <property type="match status" value="1"/>
</dbReference>
<keyword evidence="8" id="KW-0547">Nucleotide-binding</keyword>
<dbReference type="InterPro" id="IPR003660">
    <property type="entry name" value="HAMP_dom"/>
</dbReference>
<keyword evidence="13 14" id="KW-0472">Membrane</keyword>
<evidence type="ECO:0000256" key="3">
    <source>
        <dbReference type="ARBA" id="ARBA00012438"/>
    </source>
</evidence>
<reference evidence="18 20" key="3">
    <citation type="submission" date="2017-09" db="EMBL/GenBank/DDBJ databases">
        <title>Bacterial strain isolated from the female urinary microbiota.</title>
        <authorList>
            <person name="Thomas-White K."/>
            <person name="Kumar N."/>
            <person name="Forster S."/>
            <person name="Putonti C."/>
            <person name="Lawley T."/>
            <person name="Wolfe A.J."/>
        </authorList>
    </citation>
    <scope>NUCLEOTIDE SEQUENCE [LARGE SCALE GENOMIC DNA]</scope>
    <source>
        <strain evidence="18 20">UMB0115</strain>
    </source>
</reference>
<evidence type="ECO:0000256" key="11">
    <source>
        <dbReference type="ARBA" id="ARBA00022989"/>
    </source>
</evidence>
<evidence type="ECO:0000313" key="20">
    <source>
        <dbReference type="Proteomes" id="UP000235723"/>
    </source>
</evidence>
<keyword evidence="10" id="KW-0067">ATP-binding</keyword>
<dbReference type="SMART" id="SM00388">
    <property type="entry name" value="HisKA"/>
    <property type="match status" value="1"/>
</dbReference>
<evidence type="ECO:0000256" key="7">
    <source>
        <dbReference type="ARBA" id="ARBA00022692"/>
    </source>
</evidence>
<dbReference type="EC" id="2.7.13.3" evidence="3"/>
<feature type="transmembrane region" description="Helical" evidence="14">
    <location>
        <begin position="12"/>
        <end position="34"/>
    </location>
</feature>
<evidence type="ECO:0000259" key="16">
    <source>
        <dbReference type="PROSITE" id="PS50885"/>
    </source>
</evidence>
<feature type="domain" description="HAMP" evidence="16">
    <location>
        <begin position="172"/>
        <end position="224"/>
    </location>
</feature>
<evidence type="ECO:0000256" key="8">
    <source>
        <dbReference type="ARBA" id="ARBA00022741"/>
    </source>
</evidence>
<evidence type="ECO:0000313" key="19">
    <source>
        <dbReference type="Proteomes" id="UP000215546"/>
    </source>
</evidence>
<dbReference type="GO" id="GO:0005524">
    <property type="term" value="F:ATP binding"/>
    <property type="evidence" value="ECO:0007669"/>
    <property type="project" value="UniProtKB-KW"/>
</dbReference>
<dbReference type="GO" id="GO:0000155">
    <property type="term" value="F:phosphorelay sensor kinase activity"/>
    <property type="evidence" value="ECO:0007669"/>
    <property type="project" value="InterPro"/>
</dbReference>
<evidence type="ECO:0000313" key="17">
    <source>
        <dbReference type="EMBL" id="OXZ32356.1"/>
    </source>
</evidence>
<dbReference type="GO" id="GO:0005886">
    <property type="term" value="C:plasma membrane"/>
    <property type="evidence" value="ECO:0007669"/>
    <property type="project" value="UniProtKB-SubCell"/>
</dbReference>
<reference evidence="17" key="1">
    <citation type="journal article" date="2017" name="J. Clin. Microbiol.">
        <title>Finegoldia magna Isolated from Orthopedic Joint Implant-Associated Infections.</title>
        <authorList>
            <person name="Soderquist B."/>
            <person name="Bjorklund S."/>
            <person name="Hellmark B."/>
            <person name="Jensen A."/>
            <person name="Bruggemann H."/>
        </authorList>
    </citation>
    <scope>NUCLEOTIDE SEQUENCE</scope>
    <source>
        <strain evidence="17">12T273</strain>
    </source>
</reference>
<dbReference type="InterPro" id="IPR004358">
    <property type="entry name" value="Sig_transdc_His_kin-like_C"/>
</dbReference>
<evidence type="ECO:0000313" key="18">
    <source>
        <dbReference type="EMBL" id="PMC59393.1"/>
    </source>
</evidence>
<evidence type="ECO:0000256" key="12">
    <source>
        <dbReference type="ARBA" id="ARBA00023012"/>
    </source>
</evidence>
<dbReference type="Proteomes" id="UP000215546">
    <property type="component" value="Unassembled WGS sequence"/>
</dbReference>
<dbReference type="InterPro" id="IPR005467">
    <property type="entry name" value="His_kinase_dom"/>
</dbReference>
<dbReference type="Gene3D" id="3.30.565.10">
    <property type="entry name" value="Histidine kinase-like ATPase, C-terminal domain"/>
    <property type="match status" value="1"/>
</dbReference>
<reference evidence="19" key="2">
    <citation type="submission" date="2017-04" db="EMBL/GenBank/DDBJ databases">
        <title>Finegoldia magna isolated from orthopedic joint implant-associated infections.</title>
        <authorList>
            <person name="Bjorklund S."/>
            <person name="Bruggemann H."/>
            <person name="Jensen A."/>
            <person name="Hellmark B."/>
            <person name="Soderquist B."/>
        </authorList>
    </citation>
    <scope>NUCLEOTIDE SEQUENCE [LARGE SCALE GENOMIC DNA]</scope>
    <source>
        <strain evidence="19">12T273</strain>
    </source>
</reference>
<sequence>MKLKSEILYEFLRAIIFPIMLLSFIAVFIFQLSFKNFVDNEELNRQNKIEQLTKNLFLDQQQGLSIKSIDKYMWYLSELDLDVIFYDNNDKELYSFKEGFELAKKTPLYNTIVKDVYDENNKKIGHIKYIYRINNNFKQRGEVFITNLLRLIILSTFLSYFTSLIISIFLSRKVTNPIEELTQATVNIRKQNYILPIIKSNIVEVNQLSQNINYMANSLKSQEFNRKQYAQNISHELRTPLTNLRLNLELIQDGIMEPNEQNVSTLLIEIDRLTSLINQLNNTFKKSTPETIYNPTDFNLTEFLHEIFKSMKTQYDKAGVLFDMEISEDLDIHTDKEKLANIIINLLSNALKACQTKDSVLLRARHINRKIVISVKDTGIGISEENKPKIFERFYRVDDCRNTKENGYGLGLSIVKNYADIIGADISVNSKLNLGTVMMISFNDDIIVK</sequence>
<evidence type="ECO:0000256" key="5">
    <source>
        <dbReference type="ARBA" id="ARBA00022553"/>
    </source>
</evidence>
<comment type="caution">
    <text evidence="17">The sequence shown here is derived from an EMBL/GenBank/DDBJ whole genome shotgun (WGS) entry which is preliminary data.</text>
</comment>